<protein>
    <submittedName>
        <fullName evidence="3">ATP-binding protein</fullName>
    </submittedName>
</protein>
<dbReference type="CDD" id="cd16936">
    <property type="entry name" value="HATPase_RsbW-like"/>
    <property type="match status" value="1"/>
</dbReference>
<feature type="domain" description="Histidine kinase/HSP90-like ATPase" evidence="2">
    <location>
        <begin position="19"/>
        <end position="129"/>
    </location>
</feature>
<keyword evidence="1" id="KW-0808">Transferase</keyword>
<name>A0ABU6CHR5_9ACTN</name>
<sequence length="136" mass="14516">MDGINTCLSPVTFRWDHHPRSVGLARRALCATLSDWGLVTAEDAALVVLSELLSNAVVHAQVPPGAQVETRFVRGADEVRIEVHDASPEPPKAVNADGLDCGGRGLHLVEVLAKSWGTSFRDGPGKVVWAEVSATR</sequence>
<dbReference type="Proteomes" id="UP001352223">
    <property type="component" value="Unassembled WGS sequence"/>
</dbReference>
<gene>
    <name evidence="3" type="ORF">OKJ48_25970</name>
</gene>
<keyword evidence="1" id="KW-0723">Serine/threonine-protein kinase</keyword>
<evidence type="ECO:0000259" key="2">
    <source>
        <dbReference type="Pfam" id="PF13581"/>
    </source>
</evidence>
<evidence type="ECO:0000313" key="3">
    <source>
        <dbReference type="EMBL" id="MEB3963662.1"/>
    </source>
</evidence>
<proteinExistence type="predicted"/>
<organism evidence="3 4">
    <name type="scientific">Streptomyces kunmingensis</name>
    <dbReference type="NCBI Taxonomy" id="68225"/>
    <lineage>
        <taxon>Bacteria</taxon>
        <taxon>Bacillati</taxon>
        <taxon>Actinomycetota</taxon>
        <taxon>Actinomycetes</taxon>
        <taxon>Kitasatosporales</taxon>
        <taxon>Streptomycetaceae</taxon>
        <taxon>Streptomyces</taxon>
    </lineage>
</organism>
<dbReference type="RefSeq" id="WP_324771396.1">
    <property type="nucleotide sequence ID" value="NZ_BAAATS010000010.1"/>
</dbReference>
<comment type="caution">
    <text evidence="3">The sequence shown here is derived from an EMBL/GenBank/DDBJ whole genome shotgun (WGS) entry which is preliminary data.</text>
</comment>
<keyword evidence="3" id="KW-0067">ATP-binding</keyword>
<reference evidence="3 4" key="1">
    <citation type="submission" date="2022-10" db="EMBL/GenBank/DDBJ databases">
        <authorList>
            <person name="Xie J."/>
            <person name="Shen N."/>
        </authorList>
    </citation>
    <scope>NUCLEOTIDE SEQUENCE [LARGE SCALE GENOMIC DNA]</scope>
    <source>
        <strain evidence="3 4">DSM 41681</strain>
    </source>
</reference>
<keyword evidence="4" id="KW-1185">Reference proteome</keyword>
<dbReference type="InterPro" id="IPR003594">
    <property type="entry name" value="HATPase_dom"/>
</dbReference>
<dbReference type="InterPro" id="IPR036890">
    <property type="entry name" value="HATPase_C_sf"/>
</dbReference>
<dbReference type="EMBL" id="JAOZYB010000267">
    <property type="protein sequence ID" value="MEB3963662.1"/>
    <property type="molecule type" value="Genomic_DNA"/>
</dbReference>
<evidence type="ECO:0000256" key="1">
    <source>
        <dbReference type="ARBA" id="ARBA00022527"/>
    </source>
</evidence>
<dbReference type="InterPro" id="IPR050267">
    <property type="entry name" value="Anti-sigma-factor_SerPK"/>
</dbReference>
<keyword evidence="1" id="KW-0418">Kinase</keyword>
<accession>A0ABU6CHR5</accession>
<dbReference type="Gene3D" id="3.30.565.10">
    <property type="entry name" value="Histidine kinase-like ATPase, C-terminal domain"/>
    <property type="match status" value="1"/>
</dbReference>
<evidence type="ECO:0000313" key="4">
    <source>
        <dbReference type="Proteomes" id="UP001352223"/>
    </source>
</evidence>
<keyword evidence="3" id="KW-0547">Nucleotide-binding</keyword>
<dbReference type="PANTHER" id="PTHR35526:SF3">
    <property type="entry name" value="ANTI-SIGMA-F FACTOR RSBW"/>
    <property type="match status" value="1"/>
</dbReference>
<dbReference type="PANTHER" id="PTHR35526">
    <property type="entry name" value="ANTI-SIGMA-F FACTOR RSBW-RELATED"/>
    <property type="match status" value="1"/>
</dbReference>
<dbReference type="SUPFAM" id="SSF55874">
    <property type="entry name" value="ATPase domain of HSP90 chaperone/DNA topoisomerase II/histidine kinase"/>
    <property type="match status" value="1"/>
</dbReference>
<dbReference type="Pfam" id="PF13581">
    <property type="entry name" value="HATPase_c_2"/>
    <property type="match status" value="1"/>
</dbReference>
<dbReference type="GO" id="GO:0005524">
    <property type="term" value="F:ATP binding"/>
    <property type="evidence" value="ECO:0007669"/>
    <property type="project" value="UniProtKB-KW"/>
</dbReference>